<keyword evidence="3" id="KW-1185">Reference proteome</keyword>
<protein>
    <recommendedName>
        <fullName evidence="4">Cytochrome B</fullName>
    </recommendedName>
</protein>
<feature type="transmembrane region" description="Helical" evidence="1">
    <location>
        <begin position="44"/>
        <end position="65"/>
    </location>
</feature>
<proteinExistence type="predicted"/>
<dbReference type="RefSeq" id="WP_106932874.1">
    <property type="nucleotide sequence ID" value="NZ_PYFT01000001.1"/>
</dbReference>
<organism evidence="2 3">
    <name type="scientific">Adhaeribacter arboris</name>
    <dbReference type="NCBI Taxonomy" id="2072846"/>
    <lineage>
        <taxon>Bacteria</taxon>
        <taxon>Pseudomonadati</taxon>
        <taxon>Bacteroidota</taxon>
        <taxon>Cytophagia</taxon>
        <taxon>Cytophagales</taxon>
        <taxon>Hymenobacteraceae</taxon>
        <taxon>Adhaeribacter</taxon>
    </lineage>
</organism>
<keyword evidence="1" id="KW-1133">Transmembrane helix</keyword>
<evidence type="ECO:0000313" key="3">
    <source>
        <dbReference type="Proteomes" id="UP000240357"/>
    </source>
</evidence>
<evidence type="ECO:0000313" key="2">
    <source>
        <dbReference type="EMBL" id="PSR56698.1"/>
    </source>
</evidence>
<evidence type="ECO:0008006" key="4">
    <source>
        <dbReference type="Google" id="ProtNLM"/>
    </source>
</evidence>
<sequence length="155" mass="18282">MYPTLLALHSWVRWLVLASLLLAIFTAYKGWFTNKTFTRTDNSIRNIATSLAHIQILLGLFLYYLSPLTTYFLHYFKDAVHQREFRFFGMEHSSVMFLALVLITIGSSKVKRLTTDKEKFKTMAIWFTIGLILIFSSIPWAFSPLVHRPYFRVFW</sequence>
<name>A0A2T2YMH0_9BACT</name>
<evidence type="ECO:0000256" key="1">
    <source>
        <dbReference type="SAM" id="Phobius"/>
    </source>
</evidence>
<keyword evidence="1" id="KW-0472">Membrane</keyword>
<keyword evidence="1" id="KW-0812">Transmembrane</keyword>
<dbReference type="EMBL" id="PYFT01000001">
    <property type="protein sequence ID" value="PSR56698.1"/>
    <property type="molecule type" value="Genomic_DNA"/>
</dbReference>
<dbReference type="Proteomes" id="UP000240357">
    <property type="component" value="Unassembled WGS sequence"/>
</dbReference>
<feature type="transmembrane region" description="Helical" evidence="1">
    <location>
        <begin position="12"/>
        <end position="32"/>
    </location>
</feature>
<dbReference type="AlphaFoldDB" id="A0A2T2YMH0"/>
<comment type="caution">
    <text evidence="2">The sequence shown here is derived from an EMBL/GenBank/DDBJ whole genome shotgun (WGS) entry which is preliminary data.</text>
</comment>
<reference evidence="2 3" key="1">
    <citation type="submission" date="2018-03" db="EMBL/GenBank/DDBJ databases">
        <title>Adhaeribacter sp. HMF7605 Genome sequencing and assembly.</title>
        <authorList>
            <person name="Kang H."/>
            <person name="Kang J."/>
            <person name="Cha I."/>
            <person name="Kim H."/>
            <person name="Joh K."/>
        </authorList>
    </citation>
    <scope>NUCLEOTIDE SEQUENCE [LARGE SCALE GENOMIC DNA]</scope>
    <source>
        <strain evidence="2 3">HMF7605</strain>
    </source>
</reference>
<feature type="transmembrane region" description="Helical" evidence="1">
    <location>
        <begin position="124"/>
        <end position="142"/>
    </location>
</feature>
<gene>
    <name evidence="2" type="ORF">AHMF7605_25980</name>
</gene>
<accession>A0A2T2YMH0</accession>
<feature type="transmembrane region" description="Helical" evidence="1">
    <location>
        <begin position="85"/>
        <end position="103"/>
    </location>
</feature>
<dbReference type="OrthoDB" id="329514at2"/>